<evidence type="ECO:0000256" key="5">
    <source>
        <dbReference type="ARBA" id="ARBA00022695"/>
    </source>
</evidence>
<feature type="site" description="Transition state stabilizer" evidence="7">
    <location>
        <position position="27"/>
    </location>
</feature>
<dbReference type="Gene3D" id="3.90.550.10">
    <property type="entry name" value="Spore Coat Polysaccharide Biosynthesis Protein SpsA, Chain A"/>
    <property type="match status" value="1"/>
</dbReference>
<keyword evidence="9" id="KW-1185">Reference proteome</keyword>
<dbReference type="InterPro" id="IPR018294">
    <property type="entry name" value="ISPD_synthase_CS"/>
</dbReference>
<dbReference type="CDD" id="cd02516">
    <property type="entry name" value="CDP-ME_synthetase"/>
    <property type="match status" value="1"/>
</dbReference>
<accession>A0ABS5H023</accession>
<protein>
    <recommendedName>
        <fullName evidence="7">2-C-methyl-D-erythritol 4-phosphate cytidylyltransferase</fullName>
        <ecNumber evidence="7">2.7.7.60</ecNumber>
    </recommendedName>
    <alternativeName>
        <fullName evidence="7">4-diphosphocytidyl-2C-methyl-D-erythritol synthase</fullName>
    </alternativeName>
    <alternativeName>
        <fullName evidence="7">MEP cytidylyltransferase</fullName>
        <shortName evidence="7">MCT</shortName>
    </alternativeName>
</protein>
<evidence type="ECO:0000256" key="6">
    <source>
        <dbReference type="ARBA" id="ARBA00023229"/>
    </source>
</evidence>
<comment type="pathway">
    <text evidence="2 7">Isoprenoid biosynthesis; isopentenyl diphosphate biosynthesis via DXP pathway; isopentenyl diphosphate from 1-deoxy-D-xylulose 5-phosphate: step 2/6.</text>
</comment>
<dbReference type="PROSITE" id="PS01295">
    <property type="entry name" value="ISPD"/>
    <property type="match status" value="1"/>
</dbReference>
<dbReference type="Pfam" id="PF01128">
    <property type="entry name" value="IspD"/>
    <property type="match status" value="1"/>
</dbReference>
<feature type="site" description="Positions MEP for the nucleophilic attack" evidence="7">
    <location>
        <position position="165"/>
    </location>
</feature>
<dbReference type="Proteomes" id="UP000682982">
    <property type="component" value="Unassembled WGS sequence"/>
</dbReference>
<dbReference type="SUPFAM" id="SSF53448">
    <property type="entry name" value="Nucleotide-diphospho-sugar transferases"/>
    <property type="match status" value="1"/>
</dbReference>
<dbReference type="PANTHER" id="PTHR32125:SF4">
    <property type="entry name" value="2-C-METHYL-D-ERYTHRITOL 4-PHOSPHATE CYTIDYLYLTRANSFERASE, CHLOROPLASTIC"/>
    <property type="match status" value="1"/>
</dbReference>
<dbReference type="EC" id="2.7.7.60" evidence="7"/>
<comment type="catalytic activity">
    <reaction evidence="1 7">
        <text>2-C-methyl-D-erythritol 4-phosphate + CTP + H(+) = 4-CDP-2-C-methyl-D-erythritol + diphosphate</text>
        <dbReference type="Rhea" id="RHEA:13429"/>
        <dbReference type="ChEBI" id="CHEBI:15378"/>
        <dbReference type="ChEBI" id="CHEBI:33019"/>
        <dbReference type="ChEBI" id="CHEBI:37563"/>
        <dbReference type="ChEBI" id="CHEBI:57823"/>
        <dbReference type="ChEBI" id="CHEBI:58262"/>
        <dbReference type="EC" id="2.7.7.60"/>
    </reaction>
</comment>
<evidence type="ECO:0000256" key="7">
    <source>
        <dbReference type="HAMAP-Rule" id="MF_00108"/>
    </source>
</evidence>
<dbReference type="HAMAP" id="MF_00108">
    <property type="entry name" value="IspD"/>
    <property type="match status" value="1"/>
</dbReference>
<name>A0ABS5H023_9BURK</name>
<feature type="site" description="Positions MEP for the nucleophilic attack" evidence="7">
    <location>
        <position position="217"/>
    </location>
</feature>
<dbReference type="GO" id="GO:0050518">
    <property type="term" value="F:2-C-methyl-D-erythritol 4-phosphate cytidylyltransferase activity"/>
    <property type="evidence" value="ECO:0007669"/>
    <property type="project" value="UniProtKB-EC"/>
</dbReference>
<dbReference type="EMBL" id="JAGSPK010000002">
    <property type="protein sequence ID" value="MBR7792055.1"/>
    <property type="molecule type" value="Genomic_DNA"/>
</dbReference>
<gene>
    <name evidence="7" type="primary">ispD</name>
    <name evidence="8" type="ORF">KDM87_05550</name>
</gene>
<dbReference type="InterPro" id="IPR029044">
    <property type="entry name" value="Nucleotide-diphossugar_trans"/>
</dbReference>
<dbReference type="RefSeq" id="WP_212678158.1">
    <property type="nucleotide sequence ID" value="NZ_JAGSPK010000002.1"/>
</dbReference>
<dbReference type="InterPro" id="IPR001228">
    <property type="entry name" value="IspD"/>
</dbReference>
<keyword evidence="5 7" id="KW-0548">Nucleotidyltransferase</keyword>
<reference evidence="8 9" key="1">
    <citation type="submission" date="2021-04" db="EMBL/GenBank/DDBJ databases">
        <title>novel species isolated from subtropical streams in China.</title>
        <authorList>
            <person name="Lu H."/>
        </authorList>
    </citation>
    <scope>NUCLEOTIDE SEQUENCE [LARGE SCALE GENOMIC DNA]</scope>
    <source>
        <strain evidence="8 9">FT147W</strain>
    </source>
</reference>
<evidence type="ECO:0000256" key="4">
    <source>
        <dbReference type="ARBA" id="ARBA00022679"/>
    </source>
</evidence>
<evidence type="ECO:0000313" key="8">
    <source>
        <dbReference type="EMBL" id="MBR7792055.1"/>
    </source>
</evidence>
<evidence type="ECO:0000256" key="3">
    <source>
        <dbReference type="ARBA" id="ARBA00009789"/>
    </source>
</evidence>
<evidence type="ECO:0000256" key="2">
    <source>
        <dbReference type="ARBA" id="ARBA00004787"/>
    </source>
</evidence>
<dbReference type="InterPro" id="IPR050088">
    <property type="entry name" value="IspD/TarI_cytidylyltransf_bact"/>
</dbReference>
<comment type="similarity">
    <text evidence="3 7">Belongs to the IspD/TarI cytidylyltransferase family. IspD subfamily.</text>
</comment>
<dbReference type="NCBIfam" id="TIGR00453">
    <property type="entry name" value="ispD"/>
    <property type="match status" value="1"/>
</dbReference>
<sequence>MSEELIQQQGQSPRYVALIPAAGVGARMGANSPKQYLTIAGKSILQHTVNAFLNFPGISHTYVVVSEDDAVADTSLLAAERMTILRCGGATRRDSVRNGLAYLADKLDANDWVLVHDAARPGLTSALLQKLIDQVGSDAVGGLLALPVVDTVKRIQDGKVETVSREGLWLAQTPQMFRYALLCKALDQAEQVTDESSALELMGYSPVLVEGHACNLKVTLPADLMMAAQYLQRNK</sequence>
<dbReference type="InterPro" id="IPR034683">
    <property type="entry name" value="IspD/TarI"/>
</dbReference>
<dbReference type="PANTHER" id="PTHR32125">
    <property type="entry name" value="2-C-METHYL-D-ERYTHRITOL 4-PHOSPHATE CYTIDYLYLTRANSFERASE, CHLOROPLASTIC"/>
    <property type="match status" value="1"/>
</dbReference>
<comment type="caution">
    <text evidence="8">The sequence shown here is derived from an EMBL/GenBank/DDBJ whole genome shotgun (WGS) entry which is preliminary data.</text>
</comment>
<proteinExistence type="inferred from homology"/>
<evidence type="ECO:0000313" key="9">
    <source>
        <dbReference type="Proteomes" id="UP000682982"/>
    </source>
</evidence>
<comment type="function">
    <text evidence="7">Catalyzes the formation of 4-diphosphocytidyl-2-C-methyl-D-erythritol from CTP and 2-C-methyl-D-erythritol 4-phosphate (MEP).</text>
</comment>
<organism evidence="8 9">
    <name type="scientific">Undibacterium rivi</name>
    <dbReference type="NCBI Taxonomy" id="2828729"/>
    <lineage>
        <taxon>Bacteria</taxon>
        <taxon>Pseudomonadati</taxon>
        <taxon>Pseudomonadota</taxon>
        <taxon>Betaproteobacteria</taxon>
        <taxon>Burkholderiales</taxon>
        <taxon>Oxalobacteraceae</taxon>
        <taxon>Undibacterium</taxon>
    </lineage>
</organism>
<feature type="site" description="Transition state stabilizer" evidence="7">
    <location>
        <position position="34"/>
    </location>
</feature>
<keyword evidence="6 7" id="KW-0414">Isoprene biosynthesis</keyword>
<keyword evidence="4 7" id="KW-0808">Transferase</keyword>
<evidence type="ECO:0000256" key="1">
    <source>
        <dbReference type="ARBA" id="ARBA00001282"/>
    </source>
</evidence>